<protein>
    <recommendedName>
        <fullName evidence="4">Arrestin-like N-terminal domain-containing protein</fullName>
    </recommendedName>
</protein>
<evidence type="ECO:0000313" key="3">
    <source>
        <dbReference type="Proteomes" id="UP000007148"/>
    </source>
</evidence>
<feature type="region of interest" description="Disordered" evidence="1">
    <location>
        <begin position="1"/>
        <end position="40"/>
    </location>
</feature>
<dbReference type="OrthoDB" id="2333384at2759"/>
<evidence type="ECO:0000313" key="2">
    <source>
        <dbReference type="EMBL" id="CCA72853.1"/>
    </source>
</evidence>
<dbReference type="Proteomes" id="UP000007148">
    <property type="component" value="Unassembled WGS sequence"/>
</dbReference>
<dbReference type="STRING" id="1109443.G4TNF6"/>
<dbReference type="HOGENOM" id="CLU_025691_0_0_1"/>
<accession>G4TNF6</accession>
<organism evidence="2 3">
    <name type="scientific">Serendipita indica (strain DSM 11827)</name>
    <name type="common">Root endophyte fungus</name>
    <name type="synonym">Piriformospora indica</name>
    <dbReference type="NCBI Taxonomy" id="1109443"/>
    <lineage>
        <taxon>Eukaryota</taxon>
        <taxon>Fungi</taxon>
        <taxon>Dikarya</taxon>
        <taxon>Basidiomycota</taxon>
        <taxon>Agaricomycotina</taxon>
        <taxon>Agaricomycetes</taxon>
        <taxon>Sebacinales</taxon>
        <taxon>Serendipitaceae</taxon>
        <taxon>Serendipita</taxon>
    </lineage>
</organism>
<comment type="caution">
    <text evidence="2">The sequence shown here is derived from an EMBL/GenBank/DDBJ whole genome shotgun (WGS) entry which is preliminary data.</text>
</comment>
<name>G4TNF6_SERID</name>
<evidence type="ECO:0000256" key="1">
    <source>
        <dbReference type="SAM" id="MobiDB-lite"/>
    </source>
</evidence>
<dbReference type="Gene3D" id="2.60.40.640">
    <property type="match status" value="1"/>
</dbReference>
<dbReference type="InParanoid" id="G4TNF6"/>
<evidence type="ECO:0008006" key="4">
    <source>
        <dbReference type="Google" id="ProtNLM"/>
    </source>
</evidence>
<reference evidence="2 3" key="1">
    <citation type="journal article" date="2011" name="PLoS Pathog.">
        <title>Endophytic Life Strategies Decoded by Genome and Transcriptome Analyses of the Mutualistic Root Symbiont Piriformospora indica.</title>
        <authorList>
            <person name="Zuccaro A."/>
            <person name="Lahrmann U."/>
            <person name="Guldener U."/>
            <person name="Langen G."/>
            <person name="Pfiffi S."/>
            <person name="Biedenkopf D."/>
            <person name="Wong P."/>
            <person name="Samans B."/>
            <person name="Grimm C."/>
            <person name="Basiewicz M."/>
            <person name="Murat C."/>
            <person name="Martin F."/>
            <person name="Kogel K.H."/>
        </authorList>
    </citation>
    <scope>NUCLEOTIDE SEQUENCE [LARGE SCALE GENOMIC DNA]</scope>
    <source>
        <strain evidence="2 3">DSM 11827</strain>
    </source>
</reference>
<sequence>MLAHSPATRRAATKSTSQSRSGRSTPSASPSRPASPPQRVEQAFTLSTNGHSAPWLTLRVRSNASPPKAHPLYFDRDIVEGSVDLDLAENATTIHGIVVFVRGQVYSVGADQSPFLELSQTLWTSSMGHPHDPGVRHSAFSGKLSGSYSWPFSIPLPTQIVVNDNHGRPVSVPLPPTFAPKGHSTFIDYKIQVLIQRGSLRVDNTLTTSFVYLPRARAPRPSPLLESAYQNHHPILGPSLDPEGWDSRPPRVVHGMLFGARRASLECTLAVSQPTRQLAADRRHSDTYESGSQQRIYARDCVIHLHVTLESYDTQLLDFLGASAIKVALVQSTRTQLIESSSHPHTVHKLHKLQADGEHEEVAVQGSCWPSSSSGISSTTSNANQRHFDAEIIVRKDLKPSFSFPSLSLQYTIQLWFEAKGFAPLQKGPVYSEPVTIVTDRPRGPSPHSLRLPYSSQ</sequence>
<feature type="compositionally biased region" description="Low complexity" evidence="1">
    <location>
        <begin position="15"/>
        <end position="32"/>
    </location>
</feature>
<gene>
    <name evidence="2" type="ORF">PIIN_06789</name>
</gene>
<dbReference type="OMA" id="VELQCTV"/>
<dbReference type="eggNOG" id="ENOG502SMYY">
    <property type="taxonomic scope" value="Eukaryota"/>
</dbReference>
<dbReference type="InterPro" id="IPR014752">
    <property type="entry name" value="Arrestin-like_C"/>
</dbReference>
<dbReference type="AlphaFoldDB" id="G4TNF6"/>
<keyword evidence="3" id="KW-1185">Reference proteome</keyword>
<proteinExistence type="predicted"/>
<dbReference type="EMBL" id="CAFZ01000187">
    <property type="protein sequence ID" value="CCA72853.1"/>
    <property type="molecule type" value="Genomic_DNA"/>
</dbReference>